<gene>
    <name evidence="4" type="ORF">MM415A00105_0008</name>
    <name evidence="2" type="ORF">MM415B00347_0032</name>
    <name evidence="1" type="ORF">TM448A00170_0060</name>
    <name evidence="3" type="ORF">TM448B00622_0002</name>
</gene>
<protein>
    <submittedName>
        <fullName evidence="1">Uncharacterized protein</fullName>
    </submittedName>
</protein>
<dbReference type="EMBL" id="MT144640">
    <property type="protein sequence ID" value="QJH96107.1"/>
    <property type="molecule type" value="Genomic_DNA"/>
</dbReference>
<dbReference type="AlphaFoldDB" id="A0A6H1ZBY0"/>
<evidence type="ECO:0000313" key="4">
    <source>
        <dbReference type="EMBL" id="QJI04616.1"/>
    </source>
</evidence>
<accession>A0A6H1ZBY0</accession>
<name>A0A6H1ZBY0_9ZZZZ</name>
<dbReference type="EMBL" id="MT141555">
    <property type="protein sequence ID" value="QJA66464.1"/>
    <property type="molecule type" value="Genomic_DNA"/>
</dbReference>
<dbReference type="EMBL" id="MT143983">
    <property type="protein sequence ID" value="QJA44969.1"/>
    <property type="molecule type" value="Genomic_DNA"/>
</dbReference>
<proteinExistence type="predicted"/>
<reference evidence="1" key="1">
    <citation type="submission" date="2020-03" db="EMBL/GenBank/DDBJ databases">
        <title>The deep terrestrial virosphere.</title>
        <authorList>
            <person name="Holmfeldt K."/>
            <person name="Nilsson E."/>
            <person name="Simone D."/>
            <person name="Lopez-Fernandez M."/>
            <person name="Wu X."/>
            <person name="de Brujin I."/>
            <person name="Lundin D."/>
            <person name="Andersson A."/>
            <person name="Bertilsson S."/>
            <person name="Dopson M."/>
        </authorList>
    </citation>
    <scope>NUCLEOTIDE SEQUENCE</scope>
    <source>
        <strain evidence="4">MM415A00105</strain>
        <strain evidence="2">MM415B00347</strain>
        <strain evidence="1">TM448A00170</strain>
        <strain evidence="3">TM448B00622</strain>
    </source>
</reference>
<evidence type="ECO:0000313" key="3">
    <source>
        <dbReference type="EMBL" id="QJH96107.1"/>
    </source>
</evidence>
<sequence>MNLLQLRTKLRELSGRFDLVNDDFSDNGADFFINEGQKFLDRLDETQKSWASCFRFAEVEGFSVQFPYCRAIKEVWAASTTERWQLEKKNLQDLIAEYLTELPGQRSVGEPEYYSPGITRYIPENATADTFESYIGWVDVPAGGAHEYNTILLNIPTSAKIVLEIKGLFYTMQLVNDTDENHWSVNHPLLLIMAAQRQMEVVNRNTQGVNDWSSAISTESKQLGMDLVEELIAEVNQMGG</sequence>
<evidence type="ECO:0000313" key="1">
    <source>
        <dbReference type="EMBL" id="QJA44969.1"/>
    </source>
</evidence>
<dbReference type="EMBL" id="MT145188">
    <property type="protein sequence ID" value="QJI04616.1"/>
    <property type="molecule type" value="Genomic_DNA"/>
</dbReference>
<organism evidence="1">
    <name type="scientific">viral metagenome</name>
    <dbReference type="NCBI Taxonomy" id="1070528"/>
    <lineage>
        <taxon>unclassified sequences</taxon>
        <taxon>metagenomes</taxon>
        <taxon>organismal metagenomes</taxon>
    </lineage>
</organism>
<evidence type="ECO:0000313" key="2">
    <source>
        <dbReference type="EMBL" id="QJA66464.1"/>
    </source>
</evidence>